<keyword evidence="8" id="KW-1185">Reference proteome</keyword>
<dbReference type="Proteomes" id="UP001279681">
    <property type="component" value="Unassembled WGS sequence"/>
</dbReference>
<protein>
    <submittedName>
        <fullName evidence="7">Lysophospholipid acyltransferase family protein</fullName>
    </submittedName>
</protein>
<dbReference type="InterPro" id="IPR004960">
    <property type="entry name" value="LipA_acyltrans"/>
</dbReference>
<dbReference type="PANTHER" id="PTHR30606">
    <property type="entry name" value="LIPID A BIOSYNTHESIS LAUROYL ACYLTRANSFERASE"/>
    <property type="match status" value="1"/>
</dbReference>
<dbReference type="RefSeq" id="WP_320313180.1">
    <property type="nucleotide sequence ID" value="NZ_JAVIKH010000004.1"/>
</dbReference>
<evidence type="ECO:0000313" key="8">
    <source>
        <dbReference type="Proteomes" id="UP001279681"/>
    </source>
</evidence>
<accession>A0ABU4W8D3</accession>
<dbReference type="PANTHER" id="PTHR30606:SF10">
    <property type="entry name" value="PHOSPHATIDYLINOSITOL MANNOSIDE ACYLTRANSFERASE"/>
    <property type="match status" value="1"/>
</dbReference>
<evidence type="ECO:0000256" key="2">
    <source>
        <dbReference type="ARBA" id="ARBA00022475"/>
    </source>
</evidence>
<proteinExistence type="predicted"/>
<dbReference type="Pfam" id="PF03279">
    <property type="entry name" value="Lip_A_acyltrans"/>
    <property type="match status" value="1"/>
</dbReference>
<organism evidence="7 8">
    <name type="scientific">Candidatus Cetobacterium colombiensis</name>
    <dbReference type="NCBI Taxonomy" id="3073100"/>
    <lineage>
        <taxon>Bacteria</taxon>
        <taxon>Fusobacteriati</taxon>
        <taxon>Fusobacteriota</taxon>
        <taxon>Fusobacteriia</taxon>
        <taxon>Fusobacteriales</taxon>
        <taxon>Fusobacteriaceae</taxon>
        <taxon>Cetobacterium</taxon>
    </lineage>
</organism>
<comment type="subcellular location">
    <subcellularLocation>
        <location evidence="1">Cell inner membrane</location>
    </subcellularLocation>
</comment>
<evidence type="ECO:0000313" key="7">
    <source>
        <dbReference type="EMBL" id="MDX8335777.1"/>
    </source>
</evidence>
<keyword evidence="2" id="KW-1003">Cell membrane</keyword>
<evidence type="ECO:0000256" key="4">
    <source>
        <dbReference type="ARBA" id="ARBA00022679"/>
    </source>
</evidence>
<dbReference type="GO" id="GO:0016746">
    <property type="term" value="F:acyltransferase activity"/>
    <property type="evidence" value="ECO:0007669"/>
    <property type="project" value="UniProtKB-KW"/>
</dbReference>
<gene>
    <name evidence="7" type="ORF">RFV38_04570</name>
</gene>
<keyword evidence="3" id="KW-0997">Cell inner membrane</keyword>
<evidence type="ECO:0000256" key="5">
    <source>
        <dbReference type="ARBA" id="ARBA00023136"/>
    </source>
</evidence>
<keyword evidence="4" id="KW-0808">Transferase</keyword>
<evidence type="ECO:0000256" key="3">
    <source>
        <dbReference type="ARBA" id="ARBA00022519"/>
    </source>
</evidence>
<keyword evidence="5" id="KW-0472">Membrane</keyword>
<evidence type="ECO:0000256" key="6">
    <source>
        <dbReference type="ARBA" id="ARBA00023315"/>
    </source>
</evidence>
<comment type="caution">
    <text evidence="7">The sequence shown here is derived from an EMBL/GenBank/DDBJ whole genome shotgun (WGS) entry which is preliminary data.</text>
</comment>
<reference evidence="8" key="1">
    <citation type="submission" date="2023-07" db="EMBL/GenBank/DDBJ databases">
        <authorList>
            <person name="Colorado M.A."/>
            <person name="Villamil L.M."/>
            <person name="Melo J.F."/>
            <person name="Rodriguez J.A."/>
            <person name="Ruiz R.Y."/>
        </authorList>
    </citation>
    <scope>NUCLEOTIDE SEQUENCE [LARGE SCALE GENOMIC DNA]</scope>
    <source>
        <strain evidence="8">C33</strain>
    </source>
</reference>
<evidence type="ECO:0000256" key="1">
    <source>
        <dbReference type="ARBA" id="ARBA00004533"/>
    </source>
</evidence>
<sequence length="291" mass="34052">MYKLQYFIFKIFSSILLLFPEKTRFKFAEKLGILGYYLIKKRRIIALANLKLAFPDKTYEERKKIAKESYKIMAKAFISTLWFEDYLKTNVELEDFDRVTSIKEKGDGIAVALIHMGNMEASLKAGEKYKIVTVAKAQRNPYIDNFITEARKKMNVVLLKKSKQTSRDLLEQIEEKNVIALFTDHRDKGTTVEFFGEETVSPTGVVSIALKHNLPLVIGYNVMHEDNTCTTYFTKELDLVRTASFKDDVKVNTQMMMSVIESIIKNYPNQWMWFHDRWKLYKKIKNDDIKS</sequence>
<dbReference type="CDD" id="cd07984">
    <property type="entry name" value="LPLAT_LABLAT-like"/>
    <property type="match status" value="1"/>
</dbReference>
<keyword evidence="6 7" id="KW-0012">Acyltransferase</keyword>
<name>A0ABU4W8D3_9FUSO</name>
<dbReference type="EMBL" id="JAVIKH010000004">
    <property type="protein sequence ID" value="MDX8335777.1"/>
    <property type="molecule type" value="Genomic_DNA"/>
</dbReference>